<dbReference type="AlphaFoldDB" id="A0A7X2Z5T2"/>
<name>A0A7X2Z5T2_9BACL</name>
<evidence type="ECO:0000313" key="2">
    <source>
        <dbReference type="Proteomes" id="UP000447876"/>
    </source>
</evidence>
<dbReference type="Proteomes" id="UP000447876">
    <property type="component" value="Unassembled WGS sequence"/>
</dbReference>
<dbReference type="OrthoDB" id="2470416at2"/>
<evidence type="ECO:0000313" key="1">
    <source>
        <dbReference type="EMBL" id="MUG48069.1"/>
    </source>
</evidence>
<organism evidence="1 2">
    <name type="scientific">Paenibacillus woosongensis</name>
    <dbReference type="NCBI Taxonomy" id="307580"/>
    <lineage>
        <taxon>Bacteria</taxon>
        <taxon>Bacillati</taxon>
        <taxon>Bacillota</taxon>
        <taxon>Bacilli</taxon>
        <taxon>Bacillales</taxon>
        <taxon>Paenibacillaceae</taxon>
        <taxon>Paenibacillus</taxon>
    </lineage>
</organism>
<accession>A0A7X2Z5T2</accession>
<protein>
    <submittedName>
        <fullName evidence="1">Transcriptional regulator</fullName>
    </submittedName>
</protein>
<dbReference type="SUPFAM" id="SSF47413">
    <property type="entry name" value="lambda repressor-like DNA-binding domains"/>
    <property type="match status" value="1"/>
</dbReference>
<comment type="caution">
    <text evidence="1">The sequence shown here is derived from an EMBL/GenBank/DDBJ whole genome shotgun (WGS) entry which is preliminary data.</text>
</comment>
<dbReference type="InterPro" id="IPR010982">
    <property type="entry name" value="Lambda_DNA-bd_dom_sf"/>
</dbReference>
<sequence>MQPATTIRQLLENYIQGKGLTLHQFANFSGVNAGTLSSLINHRKPMSMLQVDRISAGMGLAEGSLYELYVEECLVQSSPNWRRLGALLRRCAELDKLGCIQRIIHAIMDNLAYAPYLFELAEQWYQAGRKDAASLLYQCVAESEKYQHSERLALCQYRLFTIHLGDDREANMNLAASFEPYVERLEERDQLDALKSLADIYAANQRWAKVGELAEELGRKARVQYAVSSSANSRSEFPSASIQQEARRPLLFYILYAYLLQANVCEAREDYERALDFVSLYTEPSWVQSCSETERIIMSQFKEWGRANACLYRLMAGQLEVLPDYVKYAAAHDSERVSALLKITEAANRHHFQVDDILERFGPHLKFEGRGHAFGSYHAQIAADQHARLLAELAAYYLSTERAETGINYILACLDCCADYYNESVVIRCVGLFEKYRAWATPEMKNRYAKLISEVQGNHEKR</sequence>
<dbReference type="GO" id="GO:0003677">
    <property type="term" value="F:DNA binding"/>
    <property type="evidence" value="ECO:0007669"/>
    <property type="project" value="InterPro"/>
</dbReference>
<proteinExistence type="predicted"/>
<dbReference type="EMBL" id="WNZW01000019">
    <property type="protein sequence ID" value="MUG48069.1"/>
    <property type="molecule type" value="Genomic_DNA"/>
</dbReference>
<dbReference type="RefSeq" id="WP_155613419.1">
    <property type="nucleotide sequence ID" value="NZ_WNZW01000019.1"/>
</dbReference>
<gene>
    <name evidence="1" type="ORF">GNP95_24300</name>
</gene>
<reference evidence="1 2" key="1">
    <citation type="submission" date="2019-11" db="EMBL/GenBank/DDBJ databases">
        <title>Draft genome sequences of five Paenibacillus species of dairy origin.</title>
        <authorList>
            <person name="Olajide A.M."/>
            <person name="Chen S."/>
            <person name="Lapointe G."/>
        </authorList>
    </citation>
    <scope>NUCLEOTIDE SEQUENCE [LARGE SCALE GENOMIC DNA]</scope>
    <source>
        <strain evidence="1 2">12CR55</strain>
    </source>
</reference>